<evidence type="ECO:0000313" key="1">
    <source>
        <dbReference type="EMBL" id="MBX70469.1"/>
    </source>
</evidence>
<protein>
    <submittedName>
        <fullName evidence="1">Uncharacterized protein</fullName>
    </submittedName>
</protein>
<sequence>MTHLLTGVSLFCLDDYRIVSLLALLLVGSSPMQLA</sequence>
<dbReference type="EMBL" id="GGEC01089985">
    <property type="protein sequence ID" value="MBX70469.1"/>
    <property type="molecule type" value="Transcribed_RNA"/>
</dbReference>
<proteinExistence type="predicted"/>
<organism evidence="1">
    <name type="scientific">Rhizophora mucronata</name>
    <name type="common">Asiatic mangrove</name>
    <dbReference type="NCBI Taxonomy" id="61149"/>
    <lineage>
        <taxon>Eukaryota</taxon>
        <taxon>Viridiplantae</taxon>
        <taxon>Streptophyta</taxon>
        <taxon>Embryophyta</taxon>
        <taxon>Tracheophyta</taxon>
        <taxon>Spermatophyta</taxon>
        <taxon>Magnoliopsida</taxon>
        <taxon>eudicotyledons</taxon>
        <taxon>Gunneridae</taxon>
        <taxon>Pentapetalae</taxon>
        <taxon>rosids</taxon>
        <taxon>fabids</taxon>
        <taxon>Malpighiales</taxon>
        <taxon>Rhizophoraceae</taxon>
        <taxon>Rhizophora</taxon>
    </lineage>
</organism>
<name>A0A2P2QTW6_RHIMU</name>
<reference evidence="1" key="1">
    <citation type="submission" date="2018-02" db="EMBL/GenBank/DDBJ databases">
        <title>Rhizophora mucronata_Transcriptome.</title>
        <authorList>
            <person name="Meera S.P."/>
            <person name="Sreeshan A."/>
            <person name="Augustine A."/>
        </authorList>
    </citation>
    <scope>NUCLEOTIDE SEQUENCE</scope>
    <source>
        <tissue evidence="1">Leaf</tissue>
    </source>
</reference>
<dbReference type="AlphaFoldDB" id="A0A2P2QTW6"/>
<accession>A0A2P2QTW6</accession>